<dbReference type="PROSITE" id="PS00061">
    <property type="entry name" value="ADH_SHORT"/>
    <property type="match status" value="1"/>
</dbReference>
<dbReference type="Gene3D" id="3.40.50.720">
    <property type="entry name" value="NAD(P)-binding Rossmann-like Domain"/>
    <property type="match status" value="1"/>
</dbReference>
<dbReference type="AlphaFoldDB" id="A0A4R0J1B1"/>
<dbReference type="EMBL" id="SJKA01000004">
    <property type="protein sequence ID" value="TCC34925.1"/>
    <property type="molecule type" value="Genomic_DNA"/>
</dbReference>
<keyword evidence="2" id="KW-0560">Oxidoreductase</keyword>
<dbReference type="SMART" id="SM00822">
    <property type="entry name" value="PKS_KR"/>
    <property type="match status" value="1"/>
</dbReference>
<dbReference type="OrthoDB" id="9803333at2"/>
<dbReference type="InterPro" id="IPR020904">
    <property type="entry name" value="Sc_DH/Rdtase_CS"/>
</dbReference>
<dbReference type="PRINTS" id="PR00081">
    <property type="entry name" value="GDHRDH"/>
</dbReference>
<dbReference type="Proteomes" id="UP000292695">
    <property type="component" value="Unassembled WGS sequence"/>
</dbReference>
<keyword evidence="5" id="KW-1185">Reference proteome</keyword>
<evidence type="ECO:0000256" key="1">
    <source>
        <dbReference type="ARBA" id="ARBA00006484"/>
    </source>
</evidence>
<name>A0A4R0J1B1_9ACTN</name>
<dbReference type="PANTHER" id="PTHR43639">
    <property type="entry name" value="OXIDOREDUCTASE, SHORT-CHAIN DEHYDROGENASE/REDUCTASE FAMILY (AFU_ORTHOLOGUE AFUA_5G02870)"/>
    <property type="match status" value="1"/>
</dbReference>
<comment type="similarity">
    <text evidence="1">Belongs to the short-chain dehydrogenases/reductases (SDR) family.</text>
</comment>
<protein>
    <submittedName>
        <fullName evidence="4">SDR family oxidoreductase</fullName>
    </submittedName>
</protein>
<evidence type="ECO:0000256" key="2">
    <source>
        <dbReference type="ARBA" id="ARBA00023002"/>
    </source>
</evidence>
<dbReference type="SUPFAM" id="SSF51735">
    <property type="entry name" value="NAD(P)-binding Rossmann-fold domains"/>
    <property type="match status" value="1"/>
</dbReference>
<dbReference type="InterPro" id="IPR057326">
    <property type="entry name" value="KR_dom"/>
</dbReference>
<dbReference type="InterPro" id="IPR036291">
    <property type="entry name" value="NAD(P)-bd_dom_sf"/>
</dbReference>
<dbReference type="InterPro" id="IPR002347">
    <property type="entry name" value="SDR_fam"/>
</dbReference>
<evidence type="ECO:0000259" key="3">
    <source>
        <dbReference type="SMART" id="SM00822"/>
    </source>
</evidence>
<dbReference type="PRINTS" id="PR00080">
    <property type="entry name" value="SDRFAMILY"/>
</dbReference>
<dbReference type="FunFam" id="3.40.50.720:FF:000084">
    <property type="entry name" value="Short-chain dehydrogenase reductase"/>
    <property type="match status" value="1"/>
</dbReference>
<evidence type="ECO:0000313" key="5">
    <source>
        <dbReference type="Proteomes" id="UP000292695"/>
    </source>
</evidence>
<gene>
    <name evidence="4" type="ORF">E0H50_13620</name>
</gene>
<dbReference type="GO" id="GO:0016491">
    <property type="term" value="F:oxidoreductase activity"/>
    <property type="evidence" value="ECO:0007669"/>
    <property type="project" value="UniProtKB-KW"/>
</dbReference>
<comment type="caution">
    <text evidence="4">The sequence shown here is derived from an EMBL/GenBank/DDBJ whole genome shotgun (WGS) entry which is preliminary data.</text>
</comment>
<dbReference type="Pfam" id="PF13561">
    <property type="entry name" value="adh_short_C2"/>
    <property type="match status" value="1"/>
</dbReference>
<accession>A0A4R0J1B1</accession>
<dbReference type="RefSeq" id="WP_131287794.1">
    <property type="nucleotide sequence ID" value="NZ_SJKA01000004.1"/>
</dbReference>
<sequence length="247" mass="25769">MRVLAGKSALVTGASRGIGRAIALRLAQDGAQVAVHYGSHETDAQETVASIDAAGGSAFAIRANLREPDDIRALWTAYDAEASGVDIIVNNAGTALLQPFEQQTAADFDQVFAVNARAPFLLIQAGALRLRDGGRIINISSAVTRVAFPDDVAYAMTKGALATMTLTLAKVFGPRAITVNAVSPAVVRTDMTAWLANPELEQAAARLSTFGRVAEPGDIADVVAFLASDDARWITGQCLDSSGGTQL</sequence>
<organism evidence="4 5">
    <name type="scientific">Kribbella sindirgiensis</name>
    <dbReference type="NCBI Taxonomy" id="1124744"/>
    <lineage>
        <taxon>Bacteria</taxon>
        <taxon>Bacillati</taxon>
        <taxon>Actinomycetota</taxon>
        <taxon>Actinomycetes</taxon>
        <taxon>Propionibacteriales</taxon>
        <taxon>Kribbellaceae</taxon>
        <taxon>Kribbella</taxon>
    </lineage>
</organism>
<reference evidence="4 5" key="1">
    <citation type="submission" date="2019-02" db="EMBL/GenBank/DDBJ databases">
        <title>Kribbella capetownensis sp. nov. and Kribbella speibonae sp. nov., isolated from soil.</title>
        <authorList>
            <person name="Curtis S.M."/>
            <person name="Norton I."/>
            <person name="Everest G.J."/>
            <person name="Meyers P.R."/>
        </authorList>
    </citation>
    <scope>NUCLEOTIDE SEQUENCE [LARGE SCALE GENOMIC DNA]</scope>
    <source>
        <strain evidence="4 5">DSM 27082</strain>
    </source>
</reference>
<feature type="domain" description="Ketoreductase" evidence="3">
    <location>
        <begin position="7"/>
        <end position="185"/>
    </location>
</feature>
<dbReference type="PANTHER" id="PTHR43639:SF1">
    <property type="entry name" value="SHORT-CHAIN DEHYDROGENASE_REDUCTASE FAMILY PROTEIN"/>
    <property type="match status" value="1"/>
</dbReference>
<evidence type="ECO:0000313" key="4">
    <source>
        <dbReference type="EMBL" id="TCC34925.1"/>
    </source>
</evidence>
<proteinExistence type="inferred from homology"/>